<dbReference type="GO" id="GO:0043565">
    <property type="term" value="F:sequence-specific DNA binding"/>
    <property type="evidence" value="ECO:0007669"/>
    <property type="project" value="InterPro"/>
</dbReference>
<keyword evidence="6" id="KW-1185">Reference proteome</keyword>
<comment type="caution">
    <text evidence="5">The sequence shown here is derived from an EMBL/GenBank/DDBJ whole genome shotgun (WGS) entry which is preliminary data.</text>
</comment>
<evidence type="ECO:0000259" key="4">
    <source>
        <dbReference type="PROSITE" id="PS01124"/>
    </source>
</evidence>
<dbReference type="AlphaFoldDB" id="A0A3E1NPB2"/>
<dbReference type="RefSeq" id="WP_116845419.1">
    <property type="nucleotide sequence ID" value="NZ_QTJU01000001.1"/>
</dbReference>
<dbReference type="InterPro" id="IPR009057">
    <property type="entry name" value="Homeodomain-like_sf"/>
</dbReference>
<dbReference type="InterPro" id="IPR037923">
    <property type="entry name" value="HTH-like"/>
</dbReference>
<evidence type="ECO:0000313" key="6">
    <source>
        <dbReference type="Proteomes" id="UP000261284"/>
    </source>
</evidence>
<evidence type="ECO:0000256" key="3">
    <source>
        <dbReference type="ARBA" id="ARBA00023163"/>
    </source>
</evidence>
<evidence type="ECO:0000256" key="2">
    <source>
        <dbReference type="ARBA" id="ARBA00023125"/>
    </source>
</evidence>
<keyword evidence="2" id="KW-0238">DNA-binding</keyword>
<protein>
    <submittedName>
        <fullName evidence="5">AraC family transcriptional regulator</fullName>
    </submittedName>
</protein>
<proteinExistence type="predicted"/>
<evidence type="ECO:0000313" key="5">
    <source>
        <dbReference type="EMBL" id="RFM29664.1"/>
    </source>
</evidence>
<sequence>MNTATAYPPWSATANDAHLSKRHFNICMLQDQCPDFTAAKLAPLDHFEIILISEGAGTLSVDTRKYELTNRFACCVVPGQMRVIDIAPGTQGFCISFSMDMLYRIGDLKEMMHLFERSVIDRTLLYAIAGTEEQMEMAGIVNRMIREWHNDFQLKPTILAGLLNTLLIYFIRLLEDDGQTRMVKRETELVRQFMELLKQHFITQKKVACYAAALHVTPNYLNRAVKHVTGFTASHHIQQQVILEAKRQFIYYNTSMKQIAYFLGFESQAHFSKFFKANTGMCFSSFKKDAVL</sequence>
<name>A0A3E1NPB2_9BACT</name>
<dbReference type="SUPFAM" id="SSF51215">
    <property type="entry name" value="Regulatory protein AraC"/>
    <property type="match status" value="1"/>
</dbReference>
<dbReference type="EMBL" id="QTJU01000001">
    <property type="protein sequence ID" value="RFM29664.1"/>
    <property type="molecule type" value="Genomic_DNA"/>
</dbReference>
<feature type="domain" description="HTH araC/xylS-type" evidence="4">
    <location>
        <begin position="191"/>
        <end position="289"/>
    </location>
</feature>
<dbReference type="Pfam" id="PF12833">
    <property type="entry name" value="HTH_18"/>
    <property type="match status" value="1"/>
</dbReference>
<dbReference type="SMART" id="SM00342">
    <property type="entry name" value="HTH_ARAC"/>
    <property type="match status" value="1"/>
</dbReference>
<dbReference type="PANTHER" id="PTHR43280:SF32">
    <property type="entry name" value="TRANSCRIPTIONAL REGULATORY PROTEIN"/>
    <property type="match status" value="1"/>
</dbReference>
<evidence type="ECO:0000256" key="1">
    <source>
        <dbReference type="ARBA" id="ARBA00023015"/>
    </source>
</evidence>
<dbReference type="Proteomes" id="UP000261284">
    <property type="component" value="Unassembled WGS sequence"/>
</dbReference>
<keyword evidence="3" id="KW-0804">Transcription</keyword>
<dbReference type="PANTHER" id="PTHR43280">
    <property type="entry name" value="ARAC-FAMILY TRANSCRIPTIONAL REGULATOR"/>
    <property type="match status" value="1"/>
</dbReference>
<dbReference type="SUPFAM" id="SSF46689">
    <property type="entry name" value="Homeodomain-like"/>
    <property type="match status" value="1"/>
</dbReference>
<reference evidence="5 6" key="1">
    <citation type="submission" date="2018-08" db="EMBL/GenBank/DDBJ databases">
        <title>Chitinophagaceae sp. K23C18032701, a novel bacterium isolated from forest soil.</title>
        <authorList>
            <person name="Wang C."/>
        </authorList>
    </citation>
    <scope>NUCLEOTIDE SEQUENCE [LARGE SCALE GENOMIC DNA]</scope>
    <source>
        <strain evidence="5 6">K23C18032701</strain>
    </source>
</reference>
<keyword evidence="1" id="KW-0805">Transcription regulation</keyword>
<organism evidence="5 6">
    <name type="scientific">Deminuibacter soli</name>
    <dbReference type="NCBI Taxonomy" id="2291815"/>
    <lineage>
        <taxon>Bacteria</taxon>
        <taxon>Pseudomonadati</taxon>
        <taxon>Bacteroidota</taxon>
        <taxon>Chitinophagia</taxon>
        <taxon>Chitinophagales</taxon>
        <taxon>Chitinophagaceae</taxon>
        <taxon>Deminuibacter</taxon>
    </lineage>
</organism>
<dbReference type="PROSITE" id="PS01124">
    <property type="entry name" value="HTH_ARAC_FAMILY_2"/>
    <property type="match status" value="1"/>
</dbReference>
<accession>A0A3E1NPB2</accession>
<gene>
    <name evidence="5" type="ORF">DXN05_01390</name>
</gene>
<dbReference type="OrthoDB" id="9793451at2"/>
<dbReference type="InterPro" id="IPR018060">
    <property type="entry name" value="HTH_AraC"/>
</dbReference>
<dbReference type="Gene3D" id="1.10.10.60">
    <property type="entry name" value="Homeodomain-like"/>
    <property type="match status" value="1"/>
</dbReference>
<dbReference type="GO" id="GO:0003700">
    <property type="term" value="F:DNA-binding transcription factor activity"/>
    <property type="evidence" value="ECO:0007669"/>
    <property type="project" value="InterPro"/>
</dbReference>